<proteinExistence type="predicted"/>
<name>A0A660LGK0_9ACTN</name>
<accession>A0A660LGK0</accession>
<keyword evidence="3" id="KW-1185">Reference proteome</keyword>
<dbReference type="EMBL" id="RBIL01000001">
    <property type="protein sequence ID" value="RKQ92963.1"/>
    <property type="molecule type" value="Genomic_DNA"/>
</dbReference>
<dbReference type="AlphaFoldDB" id="A0A660LGK0"/>
<gene>
    <name evidence="2" type="ORF">C8N24_2820</name>
</gene>
<keyword evidence="1" id="KW-0472">Membrane</keyword>
<protein>
    <submittedName>
        <fullName evidence="2">Uncharacterized protein</fullName>
    </submittedName>
</protein>
<reference evidence="2 3" key="1">
    <citation type="submission" date="2018-10" db="EMBL/GenBank/DDBJ databases">
        <title>Genomic Encyclopedia of Archaeal and Bacterial Type Strains, Phase II (KMG-II): from individual species to whole genera.</title>
        <authorList>
            <person name="Goeker M."/>
        </authorList>
    </citation>
    <scope>NUCLEOTIDE SEQUENCE [LARGE SCALE GENOMIC DNA]</scope>
    <source>
        <strain evidence="2 3">DSM 14954</strain>
    </source>
</reference>
<organism evidence="2 3">
    <name type="scientific">Solirubrobacter pauli</name>
    <dbReference type="NCBI Taxonomy" id="166793"/>
    <lineage>
        <taxon>Bacteria</taxon>
        <taxon>Bacillati</taxon>
        <taxon>Actinomycetota</taxon>
        <taxon>Thermoleophilia</taxon>
        <taxon>Solirubrobacterales</taxon>
        <taxon>Solirubrobacteraceae</taxon>
        <taxon>Solirubrobacter</taxon>
    </lineage>
</organism>
<dbReference type="OrthoDB" id="5244341at2"/>
<comment type="caution">
    <text evidence="2">The sequence shown here is derived from an EMBL/GenBank/DDBJ whole genome shotgun (WGS) entry which is preliminary data.</text>
</comment>
<sequence>MKRPLARLRGGITYANAMSTIAVFIALGGTTYAAVSLPRNSVGSAQIRSNAVGSSEIRSGSIRSSELHDGSVALRDISKGAQASLRGAQGPAGPAGPAGTPAVTYRVAVNSGGGTPAGNAKGVTHTGGNEYTVAFDRDVSACQYAVSLVAVQNGPTLEQPPAGRITAAPAAGGAVLVKTFAADGSAAEAPFHLLVAC</sequence>
<dbReference type="Proteomes" id="UP000278962">
    <property type="component" value="Unassembled WGS sequence"/>
</dbReference>
<evidence type="ECO:0000256" key="1">
    <source>
        <dbReference type="SAM" id="Phobius"/>
    </source>
</evidence>
<evidence type="ECO:0000313" key="2">
    <source>
        <dbReference type="EMBL" id="RKQ92963.1"/>
    </source>
</evidence>
<keyword evidence="1" id="KW-1133">Transmembrane helix</keyword>
<evidence type="ECO:0000313" key="3">
    <source>
        <dbReference type="Proteomes" id="UP000278962"/>
    </source>
</evidence>
<dbReference type="RefSeq" id="WP_147447786.1">
    <property type="nucleotide sequence ID" value="NZ_RBIL01000001.1"/>
</dbReference>
<feature type="transmembrane region" description="Helical" evidence="1">
    <location>
        <begin position="12"/>
        <end position="35"/>
    </location>
</feature>
<keyword evidence="1" id="KW-0812">Transmembrane</keyword>